<organism evidence="2 3">
    <name type="scientific">Lasius niger</name>
    <name type="common">Black garden ant</name>
    <dbReference type="NCBI Taxonomy" id="67767"/>
    <lineage>
        <taxon>Eukaryota</taxon>
        <taxon>Metazoa</taxon>
        <taxon>Ecdysozoa</taxon>
        <taxon>Arthropoda</taxon>
        <taxon>Hexapoda</taxon>
        <taxon>Insecta</taxon>
        <taxon>Pterygota</taxon>
        <taxon>Neoptera</taxon>
        <taxon>Endopterygota</taxon>
        <taxon>Hymenoptera</taxon>
        <taxon>Apocrita</taxon>
        <taxon>Aculeata</taxon>
        <taxon>Formicoidea</taxon>
        <taxon>Formicidae</taxon>
        <taxon>Formicinae</taxon>
        <taxon>Lasius</taxon>
        <taxon>Lasius</taxon>
    </lineage>
</organism>
<dbReference type="EMBL" id="LBMM01004756">
    <property type="protein sequence ID" value="KMQ92106.1"/>
    <property type="molecule type" value="Genomic_DNA"/>
</dbReference>
<gene>
    <name evidence="2" type="ORF">RF55_7952</name>
</gene>
<dbReference type="Proteomes" id="UP000036403">
    <property type="component" value="Unassembled WGS sequence"/>
</dbReference>
<comment type="caution">
    <text evidence="2">The sequence shown here is derived from an EMBL/GenBank/DDBJ whole genome shotgun (WGS) entry which is preliminary data.</text>
</comment>
<feature type="region of interest" description="Disordered" evidence="1">
    <location>
        <begin position="486"/>
        <end position="534"/>
    </location>
</feature>
<name>A0A0J7KPC2_LASNI</name>
<reference evidence="2 3" key="1">
    <citation type="submission" date="2015-04" db="EMBL/GenBank/DDBJ databases">
        <title>Lasius niger genome sequencing.</title>
        <authorList>
            <person name="Konorov E.A."/>
            <person name="Nikitin M.A."/>
            <person name="Kirill M.V."/>
            <person name="Chang P."/>
        </authorList>
    </citation>
    <scope>NUCLEOTIDE SEQUENCE [LARGE SCALE GENOMIC DNA]</scope>
    <source>
        <tissue evidence="2">Whole</tissue>
    </source>
</reference>
<evidence type="ECO:0000313" key="3">
    <source>
        <dbReference type="Proteomes" id="UP000036403"/>
    </source>
</evidence>
<dbReference type="AlphaFoldDB" id="A0A0J7KPC2"/>
<keyword evidence="3" id="KW-1185">Reference proteome</keyword>
<feature type="compositionally biased region" description="Basic residues" evidence="1">
    <location>
        <begin position="496"/>
        <end position="509"/>
    </location>
</feature>
<evidence type="ECO:0000313" key="2">
    <source>
        <dbReference type="EMBL" id="KMQ92106.1"/>
    </source>
</evidence>
<dbReference type="PaxDb" id="67767-A0A0J7KPC2"/>
<evidence type="ECO:0000256" key="1">
    <source>
        <dbReference type="SAM" id="MobiDB-lite"/>
    </source>
</evidence>
<proteinExistence type="predicted"/>
<feature type="compositionally biased region" description="Basic and acidic residues" evidence="1">
    <location>
        <begin position="523"/>
        <end position="534"/>
    </location>
</feature>
<dbReference type="OrthoDB" id="7670834at2759"/>
<sequence>MGRKIKLKAKKITKSKKPDTQVCRKEVHMFFRKLQQVVKESNNDGEISQDCTLLDTNNKKQTLSERDSTFVHTTNIRNEGPAYDNYKCRCKSLLEIPSNIFPPSNKRMPSFIGQCEVQVSFIQAIVWLKSVTACVPQISVEKLQQLFDKRCNIRDNYNYDENKHTEDVHVKSPLTTFVNKTPLIREMLNDSERFITPSFKNILDFSNVISPSMIYKSYTDSEDIQNETFSFMSPLKDQNESVVELSKPGTSTGYVVTNQEKRKEFLPQPYIIPDSDEESLSDLNDRFEKSITVDDLQEPLQNFEYEQASCKNFNKRVNNEIIEDESISSTLKNVADSSSKFVSSARSQSIESISNWEYNSDNNCIISLTSQYNVTDNMETSDYDPNNFTNYLTQPSNINLFQMSPLISCVTPREQNNANNFQTDRVQSRTLHDDYNDDDFKYQINDNSPCTRMSDTAIENEKNDSAYSTWQIETLNYDAKITTKPITANKPDTNVRHHYNLRPRKKKVIKHEEATASSKKRKSESAKNLSEERKKNKDEVISASWLDFTVDLLNAEHIIHTSVKVILSTLCDKRTAQEYAIHGCWKDSLEEQGVNAVLNIVDILRMEKKPNICEKEIETTIIATLDEMMTCVQLNEFFATLGPFVRRNLDTEYPAATYLPSVPGIL</sequence>
<protein>
    <submittedName>
        <fullName evidence="2">Fgfr1 oncogene partner</fullName>
    </submittedName>
</protein>
<accession>A0A0J7KPC2</accession>